<keyword evidence="1" id="KW-1133">Transmembrane helix</keyword>
<evidence type="ECO:0000313" key="4">
    <source>
        <dbReference type="EMBL" id="VFR36598.1"/>
    </source>
</evidence>
<evidence type="ECO:0000313" key="7">
    <source>
        <dbReference type="EMBL" id="VFR63959.1"/>
    </source>
</evidence>
<dbReference type="Gene3D" id="1.20.120.1220">
    <property type="match status" value="1"/>
</dbReference>
<feature type="transmembrane region" description="Helical" evidence="1">
    <location>
        <begin position="6"/>
        <end position="23"/>
    </location>
</feature>
<evidence type="ECO:0000259" key="2">
    <source>
        <dbReference type="Pfam" id="PF01478"/>
    </source>
</evidence>
<keyword evidence="1" id="KW-0472">Membrane</keyword>
<dbReference type="EMBL" id="CAADID010000008">
    <property type="protein sequence ID" value="VFR61844.1"/>
    <property type="molecule type" value="Genomic_DNA"/>
</dbReference>
<dbReference type="EMBL" id="CAADIK010000009">
    <property type="protein sequence ID" value="VFR63959.1"/>
    <property type="molecule type" value="Genomic_DNA"/>
</dbReference>
<name>A0A484QDN1_9ZZZZ</name>
<evidence type="ECO:0000313" key="8">
    <source>
        <dbReference type="EMBL" id="VFR86612.1"/>
    </source>
</evidence>
<protein>
    <submittedName>
        <fullName evidence="4">PROBABLE PREPILIN PEPTIDASE TRANSMEMBRANE PROTEIN</fullName>
    </submittedName>
</protein>
<feature type="transmembrane region" description="Helical" evidence="1">
    <location>
        <begin position="32"/>
        <end position="49"/>
    </location>
</feature>
<feature type="transmembrane region" description="Helical" evidence="1">
    <location>
        <begin position="90"/>
        <end position="114"/>
    </location>
</feature>
<keyword evidence="1 4" id="KW-0812">Transmembrane</keyword>
<dbReference type="GO" id="GO:0004190">
    <property type="term" value="F:aspartic-type endopeptidase activity"/>
    <property type="evidence" value="ECO:0007669"/>
    <property type="project" value="InterPro"/>
</dbReference>
<gene>
    <name evidence="3" type="ORF">AMP9_2791</name>
    <name evidence="4" type="ORF">ANT2_2882</name>
    <name evidence="6" type="ORF">ANT3_2884</name>
    <name evidence="5" type="ORF">BRI6_2968</name>
    <name evidence="7" type="ORF">BRI9_3025</name>
    <name evidence="8" type="ORF">IVO3_3025</name>
    <name evidence="9" type="ORF">RAN7_2997</name>
</gene>
<dbReference type="Pfam" id="PF01478">
    <property type="entry name" value="Peptidase_A24"/>
    <property type="match status" value="1"/>
</dbReference>
<dbReference type="EMBL" id="CAADIG010000001">
    <property type="protein sequence ID" value="VFR36598.1"/>
    <property type="molecule type" value="Genomic_DNA"/>
</dbReference>
<feature type="transmembrane region" description="Helical" evidence="1">
    <location>
        <begin position="61"/>
        <end position="78"/>
    </location>
</feature>
<dbReference type="GO" id="GO:0016020">
    <property type="term" value="C:membrane"/>
    <property type="evidence" value="ECO:0007669"/>
    <property type="project" value="InterPro"/>
</dbReference>
<evidence type="ECO:0000313" key="9">
    <source>
        <dbReference type="EMBL" id="VFS39205.1"/>
    </source>
</evidence>
<feature type="domain" description="Prepilin type IV endopeptidase peptidase" evidence="2">
    <location>
        <begin position="9"/>
        <end position="118"/>
    </location>
</feature>
<sequence>MNGASLWYLLFLCLGLALGWRDWRERKVSNKVLLAALLAQSGWLATWAVRQAAAPTGAADFAQAGLGFALGMLAYPLWRMGKMGAGDVKALAVLGFLLGPLGLAATWLLGTLLALAHALSAVLRGAHRAPGRRVHPYVAHLVCGALLWLWFSATGRA</sequence>
<feature type="transmembrane region" description="Helical" evidence="1">
    <location>
        <begin position="134"/>
        <end position="151"/>
    </location>
</feature>
<evidence type="ECO:0000256" key="1">
    <source>
        <dbReference type="SAM" id="Phobius"/>
    </source>
</evidence>
<evidence type="ECO:0000313" key="6">
    <source>
        <dbReference type="EMBL" id="VFR61844.1"/>
    </source>
</evidence>
<dbReference type="EMBL" id="CAADIP010000017">
    <property type="protein sequence ID" value="VFR86612.1"/>
    <property type="molecule type" value="Genomic_DNA"/>
</dbReference>
<dbReference type="EMBL" id="CAADIZ010000084">
    <property type="protein sequence ID" value="VFS39205.1"/>
    <property type="molecule type" value="Genomic_DNA"/>
</dbReference>
<dbReference type="EMBL" id="CAADHY010000032">
    <property type="protein sequence ID" value="VFR32885.1"/>
    <property type="molecule type" value="Genomic_DNA"/>
</dbReference>
<proteinExistence type="predicted"/>
<evidence type="ECO:0000313" key="5">
    <source>
        <dbReference type="EMBL" id="VFR55375.1"/>
    </source>
</evidence>
<evidence type="ECO:0000313" key="3">
    <source>
        <dbReference type="EMBL" id="VFR32885.1"/>
    </source>
</evidence>
<dbReference type="AlphaFoldDB" id="A0A484QDN1"/>
<dbReference type="EMBL" id="CAADII010000043">
    <property type="protein sequence ID" value="VFR55375.1"/>
    <property type="molecule type" value="Genomic_DNA"/>
</dbReference>
<dbReference type="InterPro" id="IPR000045">
    <property type="entry name" value="Prepilin_IV_endopep_pep"/>
</dbReference>
<organism evidence="4">
    <name type="scientific">plant metagenome</name>
    <dbReference type="NCBI Taxonomy" id="1297885"/>
    <lineage>
        <taxon>unclassified sequences</taxon>
        <taxon>metagenomes</taxon>
        <taxon>organismal metagenomes</taxon>
    </lineage>
</organism>
<reference evidence="4" key="1">
    <citation type="submission" date="2019-03" db="EMBL/GenBank/DDBJ databases">
        <authorList>
            <person name="Danneels B."/>
        </authorList>
    </citation>
    <scope>NUCLEOTIDE SEQUENCE</scope>
</reference>
<accession>A0A484QDN1</accession>